<dbReference type="Pfam" id="PF03215">
    <property type="entry name" value="Rad17"/>
    <property type="match status" value="1"/>
</dbReference>
<feature type="compositionally biased region" description="Basic and acidic residues" evidence="8">
    <location>
        <begin position="68"/>
        <end position="96"/>
    </location>
</feature>
<dbReference type="GO" id="GO:0006281">
    <property type="term" value="P:DNA repair"/>
    <property type="evidence" value="ECO:0007669"/>
    <property type="project" value="InterPro"/>
</dbReference>
<dbReference type="GO" id="GO:0000077">
    <property type="term" value="P:DNA damage checkpoint signaling"/>
    <property type="evidence" value="ECO:0007669"/>
    <property type="project" value="TreeGrafter"/>
</dbReference>
<accession>A0AAD5T6S3</accession>
<evidence type="ECO:0000256" key="1">
    <source>
        <dbReference type="ARBA" id="ARBA00004123"/>
    </source>
</evidence>
<sequence length="691" mass="77709">MAMRVTGRETRRRTVAPKLADSEADVERRTPLKSSASKRIPDPAFELVVRCNGSIVSFKSMPKTQKQKLSDANRNDPQRSLSREAGETESGSERKLMLKRVRKRTPDLKLPLAQTLANSQTQSQSKLGNLDTDDIIDDDNSNCDTDAELRSQTIVHESSQPEMSRQQISGHTNKKHIHQRSQQALAMPKKWILGSQSSQSQKSRPPTRIENQLWVDKYTPFTEDELAVNKSKVSDVRNWLNMALELEYSGMRRIHKTHRLLALTGISGSAKTATIRVLSLQLNFEIIEWINPVNDAFENSHEYWDQSSTITQKFTEFVTSARKSNTLNFNNESDDNLVESQRTPKVILVEDIPNLSHAQTRANFHQVLRSHVFSAASVHPIVLILSDCVAGNNGGGEDWKMRLTDKAIHLKTLVPDDIRLSKVKALSSIVSQEFRGLINPNYKRPSKSKIESIANGSGGDIRCALNALQFNTLFDGNIGIKSKSKKNDRSTKNITESRVGRDTSLIFYHALNKNDYLSGLDPHELPDEFPGFDEEQAKNASTAICLPNSLKMHERRPLKSNPEHVFESSHVDSETFVSYLAENYTSTFADIEECAIAANYFSSKSVMSSYSATLSCRATMFARLNPPPPQKFGKNIRKPVGYQVWSETRDNIDSVKEAAAGRWMQDWIRNGCFSSESDKKLLAITSFQISS</sequence>
<keyword evidence="7" id="KW-0131">Cell cycle</keyword>
<comment type="caution">
    <text evidence="9">The sequence shown here is derived from an EMBL/GenBank/DDBJ whole genome shotgun (WGS) entry which is preliminary data.</text>
</comment>
<dbReference type="Proteomes" id="UP001211907">
    <property type="component" value="Unassembled WGS sequence"/>
</dbReference>
<dbReference type="EMBL" id="JADGJH010000240">
    <property type="protein sequence ID" value="KAJ3132737.1"/>
    <property type="molecule type" value="Genomic_DNA"/>
</dbReference>
<dbReference type="GO" id="GO:0003689">
    <property type="term" value="F:DNA clamp loader activity"/>
    <property type="evidence" value="ECO:0007669"/>
    <property type="project" value="TreeGrafter"/>
</dbReference>
<keyword evidence="6" id="KW-0539">Nucleus</keyword>
<dbReference type="GO" id="GO:0005634">
    <property type="term" value="C:nucleus"/>
    <property type="evidence" value="ECO:0007669"/>
    <property type="project" value="UniProtKB-SubCell"/>
</dbReference>
<evidence type="ECO:0000313" key="10">
    <source>
        <dbReference type="Proteomes" id="UP001211907"/>
    </source>
</evidence>
<dbReference type="GO" id="GO:0005524">
    <property type="term" value="F:ATP binding"/>
    <property type="evidence" value="ECO:0007669"/>
    <property type="project" value="UniProtKB-KW"/>
</dbReference>
<dbReference type="GO" id="GO:0003682">
    <property type="term" value="F:chromatin binding"/>
    <property type="evidence" value="ECO:0007669"/>
    <property type="project" value="TreeGrafter"/>
</dbReference>
<name>A0AAD5T6S3_9FUNG</name>
<dbReference type="GO" id="GO:0033314">
    <property type="term" value="P:mitotic DNA replication checkpoint signaling"/>
    <property type="evidence" value="ECO:0007669"/>
    <property type="project" value="TreeGrafter"/>
</dbReference>
<evidence type="ECO:0000256" key="4">
    <source>
        <dbReference type="ARBA" id="ARBA00022763"/>
    </source>
</evidence>
<organism evidence="9 10">
    <name type="scientific">Physocladia obscura</name>
    <dbReference type="NCBI Taxonomy" id="109957"/>
    <lineage>
        <taxon>Eukaryota</taxon>
        <taxon>Fungi</taxon>
        <taxon>Fungi incertae sedis</taxon>
        <taxon>Chytridiomycota</taxon>
        <taxon>Chytridiomycota incertae sedis</taxon>
        <taxon>Chytridiomycetes</taxon>
        <taxon>Chytridiales</taxon>
        <taxon>Chytriomycetaceae</taxon>
        <taxon>Physocladia</taxon>
    </lineage>
</organism>
<reference evidence="9" key="1">
    <citation type="submission" date="2020-05" db="EMBL/GenBank/DDBJ databases">
        <title>Phylogenomic resolution of chytrid fungi.</title>
        <authorList>
            <person name="Stajich J.E."/>
            <person name="Amses K."/>
            <person name="Simmons R."/>
            <person name="Seto K."/>
            <person name="Myers J."/>
            <person name="Bonds A."/>
            <person name="Quandt C.A."/>
            <person name="Barry K."/>
            <person name="Liu P."/>
            <person name="Grigoriev I."/>
            <person name="Longcore J.E."/>
            <person name="James T.Y."/>
        </authorList>
    </citation>
    <scope>NUCLEOTIDE SEQUENCE</scope>
    <source>
        <strain evidence="9">JEL0513</strain>
    </source>
</reference>
<feature type="compositionally biased region" description="Polar residues" evidence="8">
    <location>
        <begin position="115"/>
        <end position="127"/>
    </location>
</feature>
<keyword evidence="4" id="KW-0227">DNA damage</keyword>
<keyword evidence="5" id="KW-0067">ATP-binding</keyword>
<evidence type="ECO:0000256" key="3">
    <source>
        <dbReference type="ARBA" id="ARBA00022741"/>
    </source>
</evidence>
<proteinExistence type="inferred from homology"/>
<evidence type="ECO:0000313" key="9">
    <source>
        <dbReference type="EMBL" id="KAJ3132737.1"/>
    </source>
</evidence>
<protein>
    <submittedName>
        <fullName evidence="9">Cell cycle checkpoint protein rad17</fullName>
    </submittedName>
</protein>
<dbReference type="InterPro" id="IPR027417">
    <property type="entry name" value="P-loop_NTPase"/>
</dbReference>
<comment type="similarity">
    <text evidence="2">Belongs to the rad17/RAD24 family.</text>
</comment>
<dbReference type="SUPFAM" id="SSF52540">
    <property type="entry name" value="P-loop containing nucleoside triphosphate hydrolases"/>
    <property type="match status" value="1"/>
</dbReference>
<dbReference type="InterPro" id="IPR004582">
    <property type="entry name" value="Checkpoint_prot_Rad17_Rad24"/>
</dbReference>
<evidence type="ECO:0000256" key="7">
    <source>
        <dbReference type="ARBA" id="ARBA00023306"/>
    </source>
</evidence>
<keyword evidence="10" id="KW-1185">Reference proteome</keyword>
<evidence type="ECO:0000256" key="8">
    <source>
        <dbReference type="SAM" id="MobiDB-lite"/>
    </source>
</evidence>
<gene>
    <name evidence="9" type="primary">RAD17</name>
    <name evidence="9" type="ORF">HK100_005055</name>
</gene>
<dbReference type="PANTHER" id="PTHR12172">
    <property type="entry name" value="CELL CYCLE CHECKPOINT PROTEIN RAD17"/>
    <property type="match status" value="1"/>
</dbReference>
<feature type="region of interest" description="Disordered" evidence="8">
    <location>
        <begin position="1"/>
        <end position="37"/>
    </location>
</feature>
<feature type="region of interest" description="Disordered" evidence="8">
    <location>
        <begin position="59"/>
        <end position="132"/>
    </location>
</feature>
<evidence type="ECO:0000256" key="5">
    <source>
        <dbReference type="ARBA" id="ARBA00022840"/>
    </source>
</evidence>
<dbReference type="AlphaFoldDB" id="A0AAD5T6S3"/>
<keyword evidence="3" id="KW-0547">Nucleotide-binding</keyword>
<evidence type="ECO:0000256" key="2">
    <source>
        <dbReference type="ARBA" id="ARBA00006168"/>
    </source>
</evidence>
<evidence type="ECO:0000256" key="6">
    <source>
        <dbReference type="ARBA" id="ARBA00023242"/>
    </source>
</evidence>
<comment type="subcellular location">
    <subcellularLocation>
        <location evidence="1">Nucleus</location>
    </subcellularLocation>
</comment>
<dbReference type="PANTHER" id="PTHR12172:SF0">
    <property type="entry name" value="CELL CYCLE CHECKPOINT PROTEIN RAD17"/>
    <property type="match status" value="1"/>
</dbReference>
<dbReference type="Gene3D" id="3.40.50.300">
    <property type="entry name" value="P-loop containing nucleotide triphosphate hydrolases"/>
    <property type="match status" value="1"/>
</dbReference>